<dbReference type="PANTHER" id="PTHR10412:SF11">
    <property type="entry name" value="MANNOSYL-OLIGOSACCHARIDE GLUCOSIDASE"/>
    <property type="match status" value="1"/>
</dbReference>
<dbReference type="Proteomes" id="UP000622552">
    <property type="component" value="Unassembled WGS sequence"/>
</dbReference>
<evidence type="ECO:0000259" key="5">
    <source>
        <dbReference type="Pfam" id="PF21152"/>
    </source>
</evidence>
<dbReference type="GO" id="GO:0006487">
    <property type="term" value="P:protein N-linked glycosylation"/>
    <property type="evidence" value="ECO:0007669"/>
    <property type="project" value="TreeGrafter"/>
</dbReference>
<dbReference type="Pfam" id="PF21152">
    <property type="entry name" value="YgjK_N"/>
    <property type="match status" value="1"/>
</dbReference>
<dbReference type="InterPro" id="IPR004888">
    <property type="entry name" value="Glycoside_hydrolase_63"/>
</dbReference>
<dbReference type="GO" id="GO:0009311">
    <property type="term" value="P:oligosaccharide metabolic process"/>
    <property type="evidence" value="ECO:0007669"/>
    <property type="project" value="InterPro"/>
</dbReference>
<evidence type="ECO:0000256" key="4">
    <source>
        <dbReference type="SAM" id="SignalP"/>
    </source>
</evidence>
<dbReference type="Gene3D" id="2.70.98.50">
    <property type="entry name" value="putative glycoside hydrolase family protein from bacillus halodurans"/>
    <property type="match status" value="1"/>
</dbReference>
<evidence type="ECO:0000259" key="6">
    <source>
        <dbReference type="Pfam" id="PF22422"/>
    </source>
</evidence>
<keyword evidence="7" id="KW-0413">Isomerase</keyword>
<keyword evidence="4" id="KW-0732">Signal</keyword>
<dbReference type="InterPro" id="IPR008928">
    <property type="entry name" value="6-hairpin_glycosidase_sf"/>
</dbReference>
<dbReference type="AlphaFoldDB" id="A0A8J7GZT1"/>
<accession>A0A8J7GZT1</accession>
<feature type="domain" description="Mannosylglycerate hydrolase MGH1-like glycoside hydrolase" evidence="6">
    <location>
        <begin position="338"/>
        <end position="678"/>
    </location>
</feature>
<dbReference type="GO" id="GO:0016853">
    <property type="term" value="F:isomerase activity"/>
    <property type="evidence" value="ECO:0007669"/>
    <property type="project" value="UniProtKB-KW"/>
</dbReference>
<dbReference type="Pfam" id="PF22422">
    <property type="entry name" value="MGH1-like_GH"/>
    <property type="match status" value="1"/>
</dbReference>
<keyword evidence="3" id="KW-0326">Glycosidase</keyword>
<evidence type="ECO:0000313" key="7">
    <source>
        <dbReference type="EMBL" id="MBG6141466.1"/>
    </source>
</evidence>
<dbReference type="InterPro" id="IPR012341">
    <property type="entry name" value="6hp_glycosidase-like_sf"/>
</dbReference>
<dbReference type="SUPFAM" id="SSF48208">
    <property type="entry name" value="Six-hairpin glycosidases"/>
    <property type="match status" value="1"/>
</dbReference>
<keyword evidence="8" id="KW-1185">Reference proteome</keyword>
<comment type="caution">
    <text evidence="7">The sequence shown here is derived from an EMBL/GenBank/DDBJ whole genome shotgun (WGS) entry which is preliminary data.</text>
</comment>
<protein>
    <submittedName>
        <fullName evidence="7">Putative isomerase</fullName>
    </submittedName>
</protein>
<evidence type="ECO:0000313" key="8">
    <source>
        <dbReference type="Proteomes" id="UP000622552"/>
    </source>
</evidence>
<feature type="signal peptide" evidence="4">
    <location>
        <begin position="1"/>
        <end position="25"/>
    </location>
</feature>
<evidence type="ECO:0000256" key="2">
    <source>
        <dbReference type="ARBA" id="ARBA00022801"/>
    </source>
</evidence>
<dbReference type="InterPro" id="IPR048450">
    <property type="entry name" value="YgjK_N"/>
</dbReference>
<dbReference type="RefSeq" id="WP_197007874.1">
    <property type="nucleotide sequence ID" value="NZ_BONS01000013.1"/>
</dbReference>
<dbReference type="Gene3D" id="1.50.10.10">
    <property type="match status" value="1"/>
</dbReference>
<evidence type="ECO:0000256" key="3">
    <source>
        <dbReference type="ARBA" id="ARBA00023295"/>
    </source>
</evidence>
<dbReference type="InterPro" id="IPR054491">
    <property type="entry name" value="MGH1-like_GH"/>
</dbReference>
<proteinExistence type="inferred from homology"/>
<feature type="domain" description="Glucosidase YgjK N-terminal" evidence="5">
    <location>
        <begin position="58"/>
        <end position="285"/>
    </location>
</feature>
<evidence type="ECO:0000256" key="1">
    <source>
        <dbReference type="ARBA" id="ARBA00010833"/>
    </source>
</evidence>
<comment type="similarity">
    <text evidence="1">Belongs to the glycosyl hydrolase 63 family.</text>
</comment>
<organism evidence="7 8">
    <name type="scientific">Longispora fulva</name>
    <dbReference type="NCBI Taxonomy" id="619741"/>
    <lineage>
        <taxon>Bacteria</taxon>
        <taxon>Bacillati</taxon>
        <taxon>Actinomycetota</taxon>
        <taxon>Actinomycetes</taxon>
        <taxon>Micromonosporales</taxon>
        <taxon>Micromonosporaceae</taxon>
        <taxon>Longispora</taxon>
    </lineage>
</organism>
<feature type="chain" id="PRO_5035258784" evidence="4">
    <location>
        <begin position="26"/>
        <end position="688"/>
    </location>
</feature>
<name>A0A8J7GZT1_9ACTN</name>
<dbReference type="GO" id="GO:0004573">
    <property type="term" value="F:Glc3Man9GlcNAc2 oligosaccharide glucosidase activity"/>
    <property type="evidence" value="ECO:0007669"/>
    <property type="project" value="InterPro"/>
</dbReference>
<reference evidence="7" key="1">
    <citation type="submission" date="2020-11" db="EMBL/GenBank/DDBJ databases">
        <title>Sequencing the genomes of 1000 actinobacteria strains.</title>
        <authorList>
            <person name="Klenk H.-P."/>
        </authorList>
    </citation>
    <scope>NUCLEOTIDE SEQUENCE</scope>
    <source>
        <strain evidence="7">DSM 45356</strain>
    </source>
</reference>
<gene>
    <name evidence="7" type="ORF">IW245_007660</name>
</gene>
<dbReference type="EMBL" id="JADOUF010000001">
    <property type="protein sequence ID" value="MBG6141466.1"/>
    <property type="molecule type" value="Genomic_DNA"/>
</dbReference>
<dbReference type="PANTHER" id="PTHR10412">
    <property type="entry name" value="MANNOSYL-OLIGOSACCHARIDE GLUCOSIDASE"/>
    <property type="match status" value="1"/>
</dbReference>
<keyword evidence="2" id="KW-0378">Hydrolase</keyword>
<sequence length="688" mass="74477">MRRRTFVAAGLATTAAVALPGVASATPTATSAPTDEFRNVLDLRGLPTTARPPGDNPLNVFADSGSWHGYGLGVAGGFSGPLYIAEEYPWWLSQVFSRLTLTDTTTGAPVPLTLVSADSLPGLLRQVSSTGDGLTVTLELRFVSGRTALVQASVRNESAKVRRVAVSWSGTLLRHETEPIRSAPRLRATGTGVAVEFTEVREVWKFLSTPTQRFEVRHAAPVTTTVDGDSYRTTMTTPLSVSPNGERPLTWTETYSFTADDRDAGTIAEALRKPGSLAAATDRRWATYLRCGLEGVAPEHRRLAVKAIGTLVTNWRSAAGALRHGGITPSISYVWFNGMWSWDSWKQAVGVAAFSPALAGSVIEALFDYQRADGMIPDCIFYNDPAHGGGNWNERNTKPPLAAWAAWEVYSAGGDKDFLRRLFPRLVAYHQWWYTARDHDGNGICEYGATIDPANDSDGAVIEAAAWESGMDNAPRFDAAAVRSNGGAGWSIDQESVDLNAYLFAEKTYLAKIAKVLREPYQDTSALVGAYVRDRMFDPATGWFYDVALDTGRLLVERGKGIEGVIPVWAGIASPAQALAVRATLLDPGAFGTHVPCPTVAADSPFFDPAAYWRGPVWLDQAYFAIEGLRRSGFTADATAVRDKLLRNADGLLGDTPIHENYQPLTGARLNAPNFSWSAALLLRLVRA</sequence>